<reference evidence="1 2" key="1">
    <citation type="submission" date="2012-02" db="EMBL/GenBank/DDBJ databases">
        <title>Complete sequence of chromosome of Singulisphaera acidiphila DSM 18658.</title>
        <authorList>
            <consortium name="US DOE Joint Genome Institute (JGI-PGF)"/>
            <person name="Lucas S."/>
            <person name="Copeland A."/>
            <person name="Lapidus A."/>
            <person name="Glavina del Rio T."/>
            <person name="Dalin E."/>
            <person name="Tice H."/>
            <person name="Bruce D."/>
            <person name="Goodwin L."/>
            <person name="Pitluck S."/>
            <person name="Peters L."/>
            <person name="Ovchinnikova G."/>
            <person name="Chertkov O."/>
            <person name="Kyrpides N."/>
            <person name="Mavromatis K."/>
            <person name="Ivanova N."/>
            <person name="Brettin T."/>
            <person name="Detter J.C."/>
            <person name="Han C."/>
            <person name="Larimer F."/>
            <person name="Land M."/>
            <person name="Hauser L."/>
            <person name="Markowitz V."/>
            <person name="Cheng J.-F."/>
            <person name="Hugenholtz P."/>
            <person name="Woyke T."/>
            <person name="Wu D."/>
            <person name="Tindall B."/>
            <person name="Pomrenke H."/>
            <person name="Brambilla E."/>
            <person name="Klenk H.-P."/>
            <person name="Eisen J.A."/>
        </authorList>
    </citation>
    <scope>NUCLEOTIDE SEQUENCE [LARGE SCALE GENOMIC DNA]</scope>
    <source>
        <strain evidence="2">ATCC BAA-1392 / DSM 18658 / VKM B-2454 / MOB10</strain>
    </source>
</reference>
<dbReference type="AlphaFoldDB" id="L0DC94"/>
<keyword evidence="2" id="KW-1185">Reference proteome</keyword>
<sequence length="302" mass="33144">MLTTLTFKSSAVNRPHSDRNAAVHEAAIAEIVGMIRAKYSEDGDRSFAIGKRAFEHAQWQKGNFPDYDPAHFDTLMRRIRDDVRLYVSIKAESIRVADWVRCHVLRELCRTVIADRADKLSMFEYRAIAGKALTFSTKDVEGCLNPGWLDMIRGIAADRATGGRVTREDFQSRVAATVKSIAESMAADSQAAAKAASDAIRAKKRAAAKARTALASLLSDGISGEHISADDVMSILESVAKQHGKPLPSGIGFDPAACDESDCDLLASTMFHAGKYAEMVRLRDRLDRMVSSVDEARASRHR</sequence>
<accession>L0DC94</accession>
<dbReference type="EMBL" id="CP003364">
    <property type="protein sequence ID" value="AGA26480.1"/>
    <property type="molecule type" value="Genomic_DNA"/>
</dbReference>
<gene>
    <name evidence="1" type="ordered locus">Sinac_2147</name>
</gene>
<protein>
    <submittedName>
        <fullName evidence="1">Uncharacterized protein</fullName>
    </submittedName>
</protein>
<evidence type="ECO:0000313" key="1">
    <source>
        <dbReference type="EMBL" id="AGA26480.1"/>
    </source>
</evidence>
<dbReference type="OrthoDB" id="9916248at2"/>
<name>L0DC94_SINAD</name>
<evidence type="ECO:0000313" key="2">
    <source>
        <dbReference type="Proteomes" id="UP000010798"/>
    </source>
</evidence>
<dbReference type="Proteomes" id="UP000010798">
    <property type="component" value="Chromosome"/>
</dbReference>
<dbReference type="RefSeq" id="WP_015245646.1">
    <property type="nucleotide sequence ID" value="NC_019892.1"/>
</dbReference>
<organism evidence="1 2">
    <name type="scientific">Singulisphaera acidiphila (strain ATCC BAA-1392 / DSM 18658 / VKM B-2454 / MOB10)</name>
    <dbReference type="NCBI Taxonomy" id="886293"/>
    <lineage>
        <taxon>Bacteria</taxon>
        <taxon>Pseudomonadati</taxon>
        <taxon>Planctomycetota</taxon>
        <taxon>Planctomycetia</taxon>
        <taxon>Isosphaerales</taxon>
        <taxon>Isosphaeraceae</taxon>
        <taxon>Singulisphaera</taxon>
    </lineage>
</organism>
<proteinExistence type="predicted"/>
<dbReference type="STRING" id="886293.Sinac_2147"/>
<dbReference type="KEGG" id="saci:Sinac_2147"/>
<dbReference type="HOGENOM" id="CLU_921011_0_0_0"/>